<accession>A0A9X9S4D7</accession>
<dbReference type="Pfam" id="PF21805">
    <property type="entry name" value="Imm5_like"/>
    <property type="match status" value="1"/>
</dbReference>
<proteinExistence type="predicted"/>
<evidence type="ECO:0000313" key="3">
    <source>
        <dbReference type="Proteomes" id="UP001163096"/>
    </source>
</evidence>
<dbReference type="KEGG" id="mou:OU421_02605"/>
<reference evidence="2" key="1">
    <citation type="submission" date="2022-11" db="EMBL/GenBank/DDBJ databases">
        <title>Complete genome sequence of Methanogenium organophilum DSM 3596.</title>
        <authorList>
            <person name="Chen S.-C."/>
            <person name="Lai S.-J."/>
            <person name="You Y.-T."/>
        </authorList>
    </citation>
    <scope>NUCLEOTIDE SEQUENCE</scope>
    <source>
        <strain evidence="2">DSM 3596</strain>
    </source>
</reference>
<gene>
    <name evidence="2" type="ORF">OU421_02605</name>
</gene>
<protein>
    <recommendedName>
        <fullName evidence="1">Imm-5-like domain-containing protein</fullName>
    </recommendedName>
</protein>
<dbReference type="Proteomes" id="UP001163096">
    <property type="component" value="Chromosome"/>
</dbReference>
<feature type="domain" description="Imm-5-like" evidence="1">
    <location>
        <begin position="19"/>
        <end position="150"/>
    </location>
</feature>
<sequence>MNKKSGFTLARKDEEMTDLVKETDHKTLAIWAIDCVERVLPYFEIQCPQDKRPGNAIEALQTWIRTGEFHMADIRKASLDAHAAAREVGRDNAARSAARAAGQAVATAHVATHSLAAAKYALQAIYRAANPFDTEDPITRERDWQYQHLRELRDRQERANRAAEKGEVS</sequence>
<dbReference type="GeneID" id="76833957"/>
<name>A0A9X9S4D7_METOG</name>
<dbReference type="RefSeq" id="WP_268187058.1">
    <property type="nucleotide sequence ID" value="NZ_CP113361.1"/>
</dbReference>
<dbReference type="AlphaFoldDB" id="A0A9X9S4D7"/>
<dbReference type="EMBL" id="CP113361">
    <property type="protein sequence ID" value="WAI01784.1"/>
    <property type="molecule type" value="Genomic_DNA"/>
</dbReference>
<organism evidence="2 3">
    <name type="scientific">Methanogenium organophilum</name>
    <dbReference type="NCBI Taxonomy" id="2199"/>
    <lineage>
        <taxon>Archaea</taxon>
        <taxon>Methanobacteriati</taxon>
        <taxon>Methanobacteriota</taxon>
        <taxon>Stenosarchaea group</taxon>
        <taxon>Methanomicrobia</taxon>
        <taxon>Methanomicrobiales</taxon>
        <taxon>Methanomicrobiaceae</taxon>
        <taxon>Methanogenium</taxon>
    </lineage>
</organism>
<evidence type="ECO:0000313" key="2">
    <source>
        <dbReference type="EMBL" id="WAI01784.1"/>
    </source>
</evidence>
<dbReference type="InterPro" id="IPR048667">
    <property type="entry name" value="Imm5-like"/>
</dbReference>
<keyword evidence="3" id="KW-1185">Reference proteome</keyword>
<evidence type="ECO:0000259" key="1">
    <source>
        <dbReference type="Pfam" id="PF21805"/>
    </source>
</evidence>